<organism evidence="3 4">
    <name type="scientific">Endocarpon pusillum (strain Z07020 / HMAS-L-300199)</name>
    <name type="common">Lichen-forming fungus</name>
    <dbReference type="NCBI Taxonomy" id="1263415"/>
    <lineage>
        <taxon>Eukaryota</taxon>
        <taxon>Fungi</taxon>
        <taxon>Dikarya</taxon>
        <taxon>Ascomycota</taxon>
        <taxon>Pezizomycotina</taxon>
        <taxon>Eurotiomycetes</taxon>
        <taxon>Chaetothyriomycetidae</taxon>
        <taxon>Verrucariales</taxon>
        <taxon>Verrucariaceae</taxon>
        <taxon>Endocarpon</taxon>
    </lineage>
</organism>
<dbReference type="eggNOG" id="ENOG502QU1R">
    <property type="taxonomic scope" value="Eukaryota"/>
</dbReference>
<dbReference type="OrthoDB" id="3944408at2759"/>
<dbReference type="GeneID" id="19240135"/>
<name>U1HZI2_ENDPU</name>
<gene>
    <name evidence="3" type="ORF">EPUS_05182</name>
</gene>
<feature type="compositionally biased region" description="Polar residues" evidence="1">
    <location>
        <begin position="246"/>
        <end position="260"/>
    </location>
</feature>
<accession>U1HZI2</accession>
<keyword evidence="4" id="KW-1185">Reference proteome</keyword>
<evidence type="ECO:0000256" key="1">
    <source>
        <dbReference type="SAM" id="MobiDB-lite"/>
    </source>
</evidence>
<sequence>MASLRRNKTLSPDGQTAKFLYTIIKQLDLKAIDWNLVAGSLEITNGHAARMRYSRFKQHMEGAVTQPRAPRTSKKDGKEGKEGKERKEVGKKGKKRGFEEDTDDQKDAPVFPKSEPGLAGTGVRVKRECVGGSIRIKSETDPEPSSPEVHIKQEPGLFPNERIAVSEAPSATRIKQEPEPTNKNSTINPDIWHVLPHAPSNETFLQNQVSRATTLTSQPLDPALRQSHPLPAPQSTVSLADLEVSPRSQGPTITGSADTGTTRRRNFMTGFASGQQNVLGGSAGSNIGTVQIKAEPLSDMDWMITGPNTDVMVKSEPLEI</sequence>
<dbReference type="Proteomes" id="UP000019373">
    <property type="component" value="Unassembled WGS sequence"/>
</dbReference>
<dbReference type="RefSeq" id="XP_007787749.1">
    <property type="nucleotide sequence ID" value="XM_007789559.1"/>
</dbReference>
<dbReference type="AlphaFoldDB" id="U1HZI2"/>
<dbReference type="EMBL" id="KE720846">
    <property type="protein sequence ID" value="ERF74974.1"/>
    <property type="molecule type" value="Genomic_DNA"/>
</dbReference>
<dbReference type="InterPro" id="IPR054505">
    <property type="entry name" value="Myb_DNA-bind_8"/>
</dbReference>
<evidence type="ECO:0000313" key="3">
    <source>
        <dbReference type="EMBL" id="ERF74974.1"/>
    </source>
</evidence>
<dbReference type="HOGENOM" id="CLU_868862_0_0_1"/>
<reference evidence="4" key="1">
    <citation type="journal article" date="2014" name="BMC Genomics">
        <title>Genome characteristics reveal the impact of lichenization on lichen-forming fungus Endocarpon pusillum Hedwig (Verrucariales, Ascomycota).</title>
        <authorList>
            <person name="Wang Y.-Y."/>
            <person name="Liu B."/>
            <person name="Zhang X.-Y."/>
            <person name="Zhou Q.-M."/>
            <person name="Zhang T."/>
            <person name="Li H."/>
            <person name="Yu Y.-F."/>
            <person name="Zhang X.-L."/>
            <person name="Hao X.-Y."/>
            <person name="Wang M."/>
            <person name="Wang L."/>
            <person name="Wei J.-C."/>
        </authorList>
    </citation>
    <scope>NUCLEOTIDE SEQUENCE [LARGE SCALE GENOMIC DNA]</scope>
    <source>
        <strain evidence="4">Z07020 / HMAS-L-300199</strain>
    </source>
</reference>
<feature type="region of interest" description="Disordered" evidence="1">
    <location>
        <begin position="60"/>
        <end position="124"/>
    </location>
</feature>
<feature type="domain" description="Myb-like DNA-binding" evidence="2">
    <location>
        <begin position="13"/>
        <end position="61"/>
    </location>
</feature>
<feature type="region of interest" description="Disordered" evidence="1">
    <location>
        <begin position="168"/>
        <end position="187"/>
    </location>
</feature>
<protein>
    <recommendedName>
        <fullName evidence="2">Myb-like DNA-binding domain-containing protein</fullName>
    </recommendedName>
</protein>
<evidence type="ECO:0000259" key="2">
    <source>
        <dbReference type="Pfam" id="PF22980"/>
    </source>
</evidence>
<feature type="region of interest" description="Disordered" evidence="1">
    <location>
        <begin position="243"/>
        <end position="263"/>
    </location>
</feature>
<proteinExistence type="predicted"/>
<feature type="compositionally biased region" description="Basic and acidic residues" evidence="1">
    <location>
        <begin position="73"/>
        <end position="99"/>
    </location>
</feature>
<evidence type="ECO:0000313" key="4">
    <source>
        <dbReference type="Proteomes" id="UP000019373"/>
    </source>
</evidence>
<dbReference type="Pfam" id="PF22980">
    <property type="entry name" value="Myb_DNA-bind_8"/>
    <property type="match status" value="1"/>
</dbReference>